<comment type="caution">
    <text evidence="3">The sequence shown here is derived from an EMBL/GenBank/DDBJ whole genome shotgun (WGS) entry which is preliminary data.</text>
</comment>
<proteinExistence type="predicted"/>
<name>A0ABX2Z171_9PSED</name>
<dbReference type="InterPro" id="IPR028087">
    <property type="entry name" value="Tad_N"/>
</dbReference>
<dbReference type="Proteomes" id="UP000095081">
    <property type="component" value="Unassembled WGS sequence"/>
</dbReference>
<dbReference type="RefSeq" id="WP_065900309.1">
    <property type="nucleotide sequence ID" value="NZ_MAUE01000004.1"/>
</dbReference>
<dbReference type="EMBL" id="MAUE01000004">
    <property type="protein sequence ID" value="OCW29875.1"/>
    <property type="molecule type" value="Genomic_DNA"/>
</dbReference>
<feature type="domain" description="Putative Flp pilus-assembly TadG-like N-terminal" evidence="2">
    <location>
        <begin position="11"/>
        <end position="57"/>
    </location>
</feature>
<evidence type="ECO:0000259" key="2">
    <source>
        <dbReference type="Pfam" id="PF13400"/>
    </source>
</evidence>
<evidence type="ECO:0000313" key="3">
    <source>
        <dbReference type="EMBL" id="OCW29875.1"/>
    </source>
</evidence>
<organism evidence="3 4">
    <name type="scientific">Pseudomonas aylmerensis</name>
    <dbReference type="NCBI Taxonomy" id="1869229"/>
    <lineage>
        <taxon>Bacteria</taxon>
        <taxon>Pseudomonadati</taxon>
        <taxon>Pseudomonadota</taxon>
        <taxon>Gammaproteobacteria</taxon>
        <taxon>Pseudomonadales</taxon>
        <taxon>Pseudomonadaceae</taxon>
        <taxon>Pseudomonas</taxon>
    </lineage>
</organism>
<keyword evidence="1" id="KW-1133">Transmembrane helix</keyword>
<keyword evidence="1" id="KW-0812">Transmembrane</keyword>
<keyword evidence="1" id="KW-0472">Membrane</keyword>
<protein>
    <recommendedName>
        <fullName evidence="2">Putative Flp pilus-assembly TadG-like N-terminal domain-containing protein</fullName>
    </recommendedName>
</protein>
<accession>A0ABX2Z171</accession>
<reference evidence="3 4" key="1">
    <citation type="submission" date="2016-06" db="EMBL/GenBank/DDBJ databases">
        <title>Draft genome sequence of Pseudomonas sp. S1E40, a novel strain antagonistic activity to fungal plant pathogen.</title>
        <authorList>
            <person name="Tambong J.T."/>
            <person name="Tchagang C."/>
            <person name="Xu R."/>
        </authorList>
    </citation>
    <scope>NUCLEOTIDE SEQUENCE [LARGE SCALE GENOMIC DNA]</scope>
    <source>
        <strain evidence="3 4">S1E40</strain>
    </source>
</reference>
<gene>
    <name evidence="3" type="ORF">BBG20_03580</name>
</gene>
<keyword evidence="4" id="KW-1185">Reference proteome</keyword>
<evidence type="ECO:0000256" key="1">
    <source>
        <dbReference type="SAM" id="Phobius"/>
    </source>
</evidence>
<dbReference type="Pfam" id="PF13400">
    <property type="entry name" value="Tad"/>
    <property type="match status" value="1"/>
</dbReference>
<sequence length="652" mass="66499">MSPRLGSRQRGAIGLMAAGTLAVALVFMLLAVDSGRLYMEKRRLQSIADTAALEAAGRGGLCTPSTTANDYAVQNATRNGFTVVAGDTSRGLAVTCGSLVTNASNVRVFSADPTKNDAVRVIATRSVVTSIASGLWNMFSGVPVSTQMTLSATAVAAYAPPVAQLTIRSSLASVDSTKSPILNLVIGNLLGGNLSLTAASWNGLLTTNLNMLSYLDQLAIQLNVKAGDYDALLSTAVSASQLIDAAVKVLQKNGSVATAVINDVISVKAIAPNTQLLTVGDLLKVATGTPAAALNTSVQLFQLLQTVAQLSSSKSAVSAATQLNIPLIGNVSVQTKVIEPPQLSAIGNPAKAKAGLSQTPPKDQIFVRTAQVRTLVSIQLPVLNTVNSLTSAVSSLTTPVTSVVNNLLHLNLVGLLDPLLCLVLKPCDHTDVQLLNGLDINIEVASATSYVTDFSCASSATKSLTVMASTALADVSVGKVDPVQAFSSTAAATVQPLALVDIGIQTCTGIFGCGPRRAGAGGSLLLSVVHAQVGGTSQSMLFYPVNEMNQAPTYQSVPPTSNVVAGLVNTLGAIQVTYVPPPAGNVSGGALAGVSGLLTTITNTLITAVKGVLSPVLDPIVNSLLSALGITAGNAEVGANLTCHMGRAYLVI</sequence>
<evidence type="ECO:0000313" key="4">
    <source>
        <dbReference type="Proteomes" id="UP000095081"/>
    </source>
</evidence>
<feature type="transmembrane region" description="Helical" evidence="1">
    <location>
        <begin position="12"/>
        <end position="32"/>
    </location>
</feature>